<feature type="transmembrane region" description="Helical" evidence="2">
    <location>
        <begin position="173"/>
        <end position="190"/>
    </location>
</feature>
<dbReference type="AlphaFoldDB" id="A0AAW0FIQ1"/>
<dbReference type="InterPro" id="IPR045338">
    <property type="entry name" value="DUF6535"/>
</dbReference>
<dbReference type="Proteomes" id="UP001385951">
    <property type="component" value="Unassembled WGS sequence"/>
</dbReference>
<sequence>MSLSSKDQHPATSPLENIPVHPEHNPPQQPDDVSRPPSVSGTGSKKARNRRNSRNSRKFSPARSTCVDDTQCANIEGGDEVKRCSQASSGQPSQLATTTSQENNEEVSRATNVQVPVPEPPANRIVNKSDAKKSDAIPKVQIEPDRKGWARLSDMYHKYDEERVRDAKEDIDTLLVFAGLFSAVLSAFVIETYQNLQEDPGDVHTRILTQISSQLATLAISGNFINSTIPSYNSSSVSFSTPVSFVRINTLWSCSLVISLITASLGILVKQWFHEYMAQDTQTPWLRLRIRFFRTEGIEKWQVFELAAALPLLLQIAVILFFVGLSEFLRQLNPIVGWTTTGVMLVWLAIFVFTTIAPLLSSQCPYKTPILKRPLTYLRTLRPQLLLGALKTFYILPHIPLVPLLPIYWFLRYIGPKTYIARLDEKIHRSYNFVMNWVTKLNCLPEEDAIVREDVGNFDNDIGIIVSSDTRFLDEQLKGIICECSDRIPILTIYEYYKKSLETQPETTREAGDSWRVLLNPEAKEKVEDVVDTILLHKHRTPGSDTAWPDTLRSIIMDDRHGPTLILKIMLVGNEVGARTIFFTLYSSSNEDSFDHYNTYELYCRGARGDIVDSLIAITRLVGEHFWPRSSGPTSANSHLQEFIKERKIKKNLAAFCYTFSMLLLLASPEAIKNRRKEVRKLTSEILDILNRDRDPPQMPMRISLLKLHCAKKALGDIHWDEDHRGAVNSNLIMKLRDLTDTAFRPAC</sequence>
<feature type="transmembrane region" description="Helical" evidence="2">
    <location>
        <begin position="250"/>
        <end position="269"/>
    </location>
</feature>
<keyword evidence="5" id="KW-1185">Reference proteome</keyword>
<keyword evidence="2" id="KW-0472">Membrane</keyword>
<organism evidence="4 5">
    <name type="scientific">Cerrena zonata</name>
    <dbReference type="NCBI Taxonomy" id="2478898"/>
    <lineage>
        <taxon>Eukaryota</taxon>
        <taxon>Fungi</taxon>
        <taxon>Dikarya</taxon>
        <taxon>Basidiomycota</taxon>
        <taxon>Agaricomycotina</taxon>
        <taxon>Agaricomycetes</taxon>
        <taxon>Polyporales</taxon>
        <taxon>Cerrenaceae</taxon>
        <taxon>Cerrena</taxon>
    </lineage>
</organism>
<feature type="transmembrane region" description="Helical" evidence="2">
    <location>
        <begin position="385"/>
        <end position="411"/>
    </location>
</feature>
<evidence type="ECO:0000313" key="4">
    <source>
        <dbReference type="EMBL" id="KAK7677493.1"/>
    </source>
</evidence>
<feature type="region of interest" description="Disordered" evidence="1">
    <location>
        <begin position="1"/>
        <end position="135"/>
    </location>
</feature>
<name>A0AAW0FIQ1_9APHY</name>
<gene>
    <name evidence="4" type="ORF">QCA50_019499</name>
</gene>
<keyword evidence="2" id="KW-0812">Transmembrane</keyword>
<evidence type="ECO:0000256" key="1">
    <source>
        <dbReference type="SAM" id="MobiDB-lite"/>
    </source>
</evidence>
<feature type="compositionally biased region" description="Polar residues" evidence="1">
    <location>
        <begin position="85"/>
        <end position="102"/>
    </location>
</feature>
<comment type="caution">
    <text evidence="4">The sequence shown here is derived from an EMBL/GenBank/DDBJ whole genome shotgun (WGS) entry which is preliminary data.</text>
</comment>
<feature type="compositionally biased region" description="Basic residues" evidence="1">
    <location>
        <begin position="45"/>
        <end position="57"/>
    </location>
</feature>
<dbReference type="EMBL" id="JASBNA010000087">
    <property type="protein sequence ID" value="KAK7677493.1"/>
    <property type="molecule type" value="Genomic_DNA"/>
</dbReference>
<feature type="transmembrane region" description="Helical" evidence="2">
    <location>
        <begin position="345"/>
        <end position="364"/>
    </location>
</feature>
<keyword evidence="2" id="KW-1133">Transmembrane helix</keyword>
<protein>
    <recommendedName>
        <fullName evidence="3">DUF6535 domain-containing protein</fullName>
    </recommendedName>
</protein>
<feature type="compositionally biased region" description="Polar residues" evidence="1">
    <location>
        <begin position="1"/>
        <end position="15"/>
    </location>
</feature>
<feature type="domain" description="DUF6535" evidence="3">
    <location>
        <begin position="149"/>
        <end position="330"/>
    </location>
</feature>
<evidence type="ECO:0000259" key="3">
    <source>
        <dbReference type="Pfam" id="PF20153"/>
    </source>
</evidence>
<feature type="transmembrane region" description="Helical" evidence="2">
    <location>
        <begin position="303"/>
        <end position="325"/>
    </location>
</feature>
<dbReference type="Pfam" id="PF20153">
    <property type="entry name" value="DUF6535"/>
    <property type="match status" value="1"/>
</dbReference>
<reference evidence="4 5" key="1">
    <citation type="submission" date="2022-09" db="EMBL/GenBank/DDBJ databases">
        <authorList>
            <person name="Palmer J.M."/>
        </authorList>
    </citation>
    <scope>NUCLEOTIDE SEQUENCE [LARGE SCALE GENOMIC DNA]</scope>
    <source>
        <strain evidence="4 5">DSM 7382</strain>
    </source>
</reference>
<evidence type="ECO:0000256" key="2">
    <source>
        <dbReference type="SAM" id="Phobius"/>
    </source>
</evidence>
<proteinExistence type="predicted"/>
<accession>A0AAW0FIQ1</accession>
<evidence type="ECO:0000313" key="5">
    <source>
        <dbReference type="Proteomes" id="UP001385951"/>
    </source>
</evidence>